<evidence type="ECO:0000313" key="2">
    <source>
        <dbReference type="EMBL" id="PSR35081.1"/>
    </source>
</evidence>
<dbReference type="EMBL" id="PXYW01000004">
    <property type="protein sequence ID" value="PSR35081.1"/>
    <property type="molecule type" value="Genomic_DNA"/>
</dbReference>
<keyword evidence="1" id="KW-0812">Transmembrane</keyword>
<keyword evidence="1" id="KW-0472">Membrane</keyword>
<organism evidence="2 3">
    <name type="scientific">Sulfobacillus benefaciens</name>
    <dbReference type="NCBI Taxonomy" id="453960"/>
    <lineage>
        <taxon>Bacteria</taxon>
        <taxon>Bacillati</taxon>
        <taxon>Bacillota</taxon>
        <taxon>Clostridia</taxon>
        <taxon>Eubacteriales</taxon>
        <taxon>Clostridiales Family XVII. Incertae Sedis</taxon>
        <taxon>Sulfobacillus</taxon>
    </lineage>
</organism>
<name>A0A2T2XKS4_9FIRM</name>
<comment type="caution">
    <text evidence="2">The sequence shown here is derived from an EMBL/GenBank/DDBJ whole genome shotgun (WGS) entry which is preliminary data.</text>
</comment>
<evidence type="ECO:0000256" key="1">
    <source>
        <dbReference type="SAM" id="Phobius"/>
    </source>
</evidence>
<protein>
    <submittedName>
        <fullName evidence="2">Uncharacterized protein</fullName>
    </submittedName>
</protein>
<dbReference type="Proteomes" id="UP000242972">
    <property type="component" value="Unassembled WGS sequence"/>
</dbReference>
<sequence length="64" mass="7242">MRRLRPSGDSQHLEFTYFTALMAILMILNPLQRRGQMLPILAKYTTLCALAVTGLFSAPMDDIK</sequence>
<feature type="transmembrane region" description="Helical" evidence="1">
    <location>
        <begin position="12"/>
        <end position="31"/>
    </location>
</feature>
<proteinExistence type="predicted"/>
<feature type="transmembrane region" description="Helical" evidence="1">
    <location>
        <begin position="37"/>
        <end position="58"/>
    </location>
</feature>
<keyword evidence="1" id="KW-1133">Transmembrane helix</keyword>
<gene>
    <name evidence="2" type="ORF">C7B46_02700</name>
</gene>
<accession>A0A2T2XKS4</accession>
<dbReference type="AlphaFoldDB" id="A0A2T2XKS4"/>
<reference evidence="2 3" key="1">
    <citation type="journal article" date="2014" name="BMC Genomics">
        <title>Comparison of environmental and isolate Sulfobacillus genomes reveals diverse carbon, sulfur, nitrogen, and hydrogen metabolisms.</title>
        <authorList>
            <person name="Justice N.B."/>
            <person name="Norman A."/>
            <person name="Brown C.T."/>
            <person name="Singh A."/>
            <person name="Thomas B.C."/>
            <person name="Banfield J.F."/>
        </authorList>
    </citation>
    <scope>NUCLEOTIDE SEQUENCE [LARGE SCALE GENOMIC DNA]</scope>
    <source>
        <strain evidence="2">AMDSBA4</strain>
    </source>
</reference>
<evidence type="ECO:0000313" key="3">
    <source>
        <dbReference type="Proteomes" id="UP000242972"/>
    </source>
</evidence>